<evidence type="ECO:0000256" key="1">
    <source>
        <dbReference type="SAM" id="MobiDB-lite"/>
    </source>
</evidence>
<feature type="compositionally biased region" description="Basic and acidic residues" evidence="1">
    <location>
        <begin position="34"/>
        <end position="50"/>
    </location>
</feature>
<name>A0AAP0DTU9_9MAGN</name>
<gene>
    <name evidence="2" type="ORF">Syun_030706</name>
</gene>
<evidence type="ECO:0000313" key="3">
    <source>
        <dbReference type="Proteomes" id="UP001420932"/>
    </source>
</evidence>
<organism evidence="2 3">
    <name type="scientific">Stephania yunnanensis</name>
    <dbReference type="NCBI Taxonomy" id="152371"/>
    <lineage>
        <taxon>Eukaryota</taxon>
        <taxon>Viridiplantae</taxon>
        <taxon>Streptophyta</taxon>
        <taxon>Embryophyta</taxon>
        <taxon>Tracheophyta</taxon>
        <taxon>Spermatophyta</taxon>
        <taxon>Magnoliopsida</taxon>
        <taxon>Ranunculales</taxon>
        <taxon>Menispermaceae</taxon>
        <taxon>Menispermoideae</taxon>
        <taxon>Cissampelideae</taxon>
        <taxon>Stephania</taxon>
    </lineage>
</organism>
<feature type="region of interest" description="Disordered" evidence="1">
    <location>
        <begin position="30"/>
        <end position="50"/>
    </location>
</feature>
<sequence length="76" mass="8761">MLSTMVPEHHKDMEHMEAYDMAMMLKEMFQQQARQERQEKGLKEKAKGRDKVAKAVVTITKLVAKVKPKDTSISQS</sequence>
<accession>A0AAP0DTU9</accession>
<keyword evidence="3" id="KW-1185">Reference proteome</keyword>
<reference evidence="2 3" key="1">
    <citation type="submission" date="2024-01" db="EMBL/GenBank/DDBJ databases">
        <title>Genome assemblies of Stephania.</title>
        <authorList>
            <person name="Yang L."/>
        </authorList>
    </citation>
    <scope>NUCLEOTIDE SEQUENCE [LARGE SCALE GENOMIC DNA]</scope>
    <source>
        <strain evidence="2">YNDBR</strain>
        <tissue evidence="2">Leaf</tissue>
    </source>
</reference>
<proteinExistence type="predicted"/>
<evidence type="ECO:0000313" key="2">
    <source>
        <dbReference type="EMBL" id="KAK9081026.1"/>
    </source>
</evidence>
<comment type="caution">
    <text evidence="2">The sequence shown here is derived from an EMBL/GenBank/DDBJ whole genome shotgun (WGS) entry which is preliminary data.</text>
</comment>
<dbReference type="Proteomes" id="UP001420932">
    <property type="component" value="Unassembled WGS sequence"/>
</dbReference>
<dbReference type="EMBL" id="JBBNAF010000058">
    <property type="protein sequence ID" value="KAK9081026.1"/>
    <property type="molecule type" value="Genomic_DNA"/>
</dbReference>
<protein>
    <submittedName>
        <fullName evidence="2">Uncharacterized protein</fullName>
    </submittedName>
</protein>
<dbReference type="AlphaFoldDB" id="A0AAP0DTU9"/>